<dbReference type="Proteomes" id="UP000823893">
    <property type="component" value="Unassembled WGS sequence"/>
</dbReference>
<accession>A0A9D2N6Y6</accession>
<evidence type="ECO:0000313" key="1">
    <source>
        <dbReference type="EMBL" id="HJC10518.1"/>
    </source>
</evidence>
<gene>
    <name evidence="1" type="ORF">H9935_06835</name>
</gene>
<organism evidence="1 2">
    <name type="scientific">Candidatus Blautia merdigallinarum</name>
    <dbReference type="NCBI Taxonomy" id="2838495"/>
    <lineage>
        <taxon>Bacteria</taxon>
        <taxon>Bacillati</taxon>
        <taxon>Bacillota</taxon>
        <taxon>Clostridia</taxon>
        <taxon>Lachnospirales</taxon>
        <taxon>Lachnospiraceae</taxon>
        <taxon>Blautia</taxon>
    </lineage>
</organism>
<comment type="caution">
    <text evidence="1">The sequence shown here is derived from an EMBL/GenBank/DDBJ whole genome shotgun (WGS) entry which is preliminary data.</text>
</comment>
<evidence type="ECO:0000313" key="2">
    <source>
        <dbReference type="Proteomes" id="UP000823893"/>
    </source>
</evidence>
<dbReference type="EMBL" id="DWWV01000086">
    <property type="protein sequence ID" value="HJC10518.1"/>
    <property type="molecule type" value="Genomic_DNA"/>
</dbReference>
<reference evidence="1" key="2">
    <citation type="submission" date="2021-04" db="EMBL/GenBank/DDBJ databases">
        <authorList>
            <person name="Gilroy R."/>
        </authorList>
    </citation>
    <scope>NUCLEOTIDE SEQUENCE</scope>
    <source>
        <strain evidence="1">ChiSxjej6B18-287</strain>
    </source>
</reference>
<sequence>LDYINSTFGLNIEEFTIDKNGLLGEYFADGYYHIGGASGGDIRTFTFTEYECISKSQYMVRVDAAYEDGTTDASYYFNI</sequence>
<feature type="non-terminal residue" evidence="1">
    <location>
        <position position="1"/>
    </location>
</feature>
<proteinExistence type="predicted"/>
<name>A0A9D2N6Y6_9FIRM</name>
<dbReference type="AlphaFoldDB" id="A0A9D2N6Y6"/>
<protein>
    <submittedName>
        <fullName evidence="1">Uncharacterized protein</fullName>
    </submittedName>
</protein>
<reference evidence="1" key="1">
    <citation type="journal article" date="2021" name="PeerJ">
        <title>Extensive microbial diversity within the chicken gut microbiome revealed by metagenomics and culture.</title>
        <authorList>
            <person name="Gilroy R."/>
            <person name="Ravi A."/>
            <person name="Getino M."/>
            <person name="Pursley I."/>
            <person name="Horton D.L."/>
            <person name="Alikhan N.F."/>
            <person name="Baker D."/>
            <person name="Gharbi K."/>
            <person name="Hall N."/>
            <person name="Watson M."/>
            <person name="Adriaenssens E.M."/>
            <person name="Foster-Nyarko E."/>
            <person name="Jarju S."/>
            <person name="Secka A."/>
            <person name="Antonio M."/>
            <person name="Oren A."/>
            <person name="Chaudhuri R.R."/>
            <person name="La Ragione R."/>
            <person name="Hildebrand F."/>
            <person name="Pallen M.J."/>
        </authorList>
    </citation>
    <scope>NUCLEOTIDE SEQUENCE</scope>
    <source>
        <strain evidence="1">ChiSxjej6B18-287</strain>
    </source>
</reference>